<gene>
    <name evidence="2" type="ORF">K7C98_04355</name>
</gene>
<sequence length="181" mass="20288">MIRAQAIQLLARDLRARLSPVEREAELRELWATEGEGPLWSELPEALRGELQSGAEPTDPLNPRYDPLLDLHLAQSFFGVTNAYLERRIVALGVREAVEGEAELLAPCLCCGYRSLGERGQYAICRVCFWEDDGMDEPDRPSNANGMTLREARANFARWGAVAQAHRSHVLPDGPERYART</sequence>
<dbReference type="InterPro" id="IPR025983">
    <property type="entry name" value="Cys_rich_CPCC"/>
</dbReference>
<feature type="domain" description="Cysteine-rich CPCC" evidence="1">
    <location>
        <begin position="107"/>
        <end position="172"/>
    </location>
</feature>
<name>A0ABS7TJR7_9BACT</name>
<reference evidence="2" key="1">
    <citation type="submission" date="2021-08" db="EMBL/GenBank/DDBJ databases">
        <authorList>
            <person name="Stevens D.C."/>
        </authorList>
    </citation>
    <scope>NUCLEOTIDE SEQUENCE</scope>
    <source>
        <strain evidence="2">DSM 53165</strain>
    </source>
</reference>
<protein>
    <recommendedName>
        <fullName evidence="1">Cysteine-rich CPCC domain-containing protein</fullName>
    </recommendedName>
</protein>
<dbReference type="Pfam" id="PF14206">
    <property type="entry name" value="Cys_rich_CPCC"/>
    <property type="match status" value="1"/>
</dbReference>
<evidence type="ECO:0000259" key="1">
    <source>
        <dbReference type="Pfam" id="PF14206"/>
    </source>
</evidence>
<evidence type="ECO:0000313" key="3">
    <source>
        <dbReference type="Proteomes" id="UP001139031"/>
    </source>
</evidence>
<accession>A0ABS7TJR7</accession>
<proteinExistence type="predicted"/>
<keyword evidence="3" id="KW-1185">Reference proteome</keyword>
<organism evidence="2 3">
    <name type="scientific">Nannocystis pusilla</name>
    <dbReference type="NCBI Taxonomy" id="889268"/>
    <lineage>
        <taxon>Bacteria</taxon>
        <taxon>Pseudomonadati</taxon>
        <taxon>Myxococcota</taxon>
        <taxon>Polyangia</taxon>
        <taxon>Nannocystales</taxon>
        <taxon>Nannocystaceae</taxon>
        <taxon>Nannocystis</taxon>
    </lineage>
</organism>
<comment type="caution">
    <text evidence="2">The sequence shown here is derived from an EMBL/GenBank/DDBJ whole genome shotgun (WGS) entry which is preliminary data.</text>
</comment>
<dbReference type="Proteomes" id="UP001139031">
    <property type="component" value="Unassembled WGS sequence"/>
</dbReference>
<evidence type="ECO:0000313" key="2">
    <source>
        <dbReference type="EMBL" id="MBZ5708477.1"/>
    </source>
</evidence>
<dbReference type="EMBL" id="JAIRAU010000001">
    <property type="protein sequence ID" value="MBZ5708477.1"/>
    <property type="molecule type" value="Genomic_DNA"/>
</dbReference>
<dbReference type="RefSeq" id="WP_224190226.1">
    <property type="nucleotide sequence ID" value="NZ_JAIRAU010000001.1"/>
</dbReference>